<keyword evidence="4 5" id="KW-0732">Signal</keyword>
<dbReference type="PIRSF" id="PIRSF002741">
    <property type="entry name" value="MppA"/>
    <property type="match status" value="1"/>
</dbReference>
<feature type="domain" description="Solute-binding protein family 5" evidence="6">
    <location>
        <begin position="80"/>
        <end position="462"/>
    </location>
</feature>
<protein>
    <submittedName>
        <fullName evidence="7">Peptide ABC transporter substrate-binding protein</fullName>
    </submittedName>
</protein>
<evidence type="ECO:0000256" key="4">
    <source>
        <dbReference type="ARBA" id="ARBA00022729"/>
    </source>
</evidence>
<keyword evidence="3" id="KW-0813">Transport</keyword>
<reference evidence="7 8" key="1">
    <citation type="journal article" date="2021" name="Sci. Rep.">
        <title>The distribution of antibiotic resistance genes in chicken gut microbiota commensals.</title>
        <authorList>
            <person name="Juricova H."/>
            <person name="Matiasovicova J."/>
            <person name="Kubasova T."/>
            <person name="Cejkova D."/>
            <person name="Rychlik I."/>
        </authorList>
    </citation>
    <scope>NUCLEOTIDE SEQUENCE [LARGE SCALE GENOMIC DNA]</scope>
    <source>
        <strain evidence="7 8">An564</strain>
    </source>
</reference>
<dbReference type="CDD" id="cd08504">
    <property type="entry name" value="PBP2_OppA"/>
    <property type="match status" value="1"/>
</dbReference>
<evidence type="ECO:0000256" key="2">
    <source>
        <dbReference type="ARBA" id="ARBA00005695"/>
    </source>
</evidence>
<evidence type="ECO:0000313" key="8">
    <source>
        <dbReference type="Proteomes" id="UP000724149"/>
    </source>
</evidence>
<dbReference type="Gene3D" id="3.90.76.10">
    <property type="entry name" value="Dipeptide-binding Protein, Domain 1"/>
    <property type="match status" value="1"/>
</dbReference>
<dbReference type="Pfam" id="PF00496">
    <property type="entry name" value="SBP_bac_5"/>
    <property type="match status" value="1"/>
</dbReference>
<dbReference type="SUPFAM" id="SSF53850">
    <property type="entry name" value="Periplasmic binding protein-like II"/>
    <property type="match status" value="1"/>
</dbReference>
<dbReference type="PANTHER" id="PTHR30290">
    <property type="entry name" value="PERIPLASMIC BINDING COMPONENT OF ABC TRANSPORTER"/>
    <property type="match status" value="1"/>
</dbReference>
<dbReference type="EMBL" id="JACSNR010000001">
    <property type="protein sequence ID" value="MBM6922294.1"/>
    <property type="molecule type" value="Genomic_DNA"/>
</dbReference>
<feature type="chain" id="PRO_5045210699" evidence="5">
    <location>
        <begin position="21"/>
        <end position="543"/>
    </location>
</feature>
<evidence type="ECO:0000256" key="1">
    <source>
        <dbReference type="ARBA" id="ARBA00004193"/>
    </source>
</evidence>
<comment type="subcellular location">
    <subcellularLocation>
        <location evidence="1">Cell membrane</location>
        <topology evidence="1">Lipid-anchor</topology>
    </subcellularLocation>
</comment>
<comment type="caution">
    <text evidence="7">The sequence shown here is derived from an EMBL/GenBank/DDBJ whole genome shotgun (WGS) entry which is preliminary data.</text>
</comment>
<proteinExistence type="inferred from homology"/>
<evidence type="ECO:0000313" key="7">
    <source>
        <dbReference type="EMBL" id="MBM6922294.1"/>
    </source>
</evidence>
<dbReference type="InterPro" id="IPR000914">
    <property type="entry name" value="SBP_5_dom"/>
</dbReference>
<dbReference type="Gene3D" id="3.40.190.10">
    <property type="entry name" value="Periplasmic binding protein-like II"/>
    <property type="match status" value="1"/>
</dbReference>
<dbReference type="PROSITE" id="PS01040">
    <property type="entry name" value="SBP_BACTERIAL_5"/>
    <property type="match status" value="1"/>
</dbReference>
<organism evidence="7 8">
    <name type="scientific">Hydrogenoanaerobacterium saccharovorans</name>
    <dbReference type="NCBI Taxonomy" id="474960"/>
    <lineage>
        <taxon>Bacteria</taxon>
        <taxon>Bacillati</taxon>
        <taxon>Bacillota</taxon>
        <taxon>Clostridia</taxon>
        <taxon>Eubacteriales</taxon>
        <taxon>Oscillospiraceae</taxon>
        <taxon>Hydrogenoanaerobacterium</taxon>
    </lineage>
</organism>
<dbReference type="RefSeq" id="WP_204719279.1">
    <property type="nucleotide sequence ID" value="NZ_JACSNR010000001.1"/>
</dbReference>
<comment type="similarity">
    <text evidence="2">Belongs to the bacterial solute-binding protein 5 family.</text>
</comment>
<dbReference type="Proteomes" id="UP000724149">
    <property type="component" value="Unassembled WGS sequence"/>
</dbReference>
<evidence type="ECO:0000256" key="5">
    <source>
        <dbReference type="SAM" id="SignalP"/>
    </source>
</evidence>
<name>A0ABS2GKR1_9FIRM</name>
<evidence type="ECO:0000256" key="3">
    <source>
        <dbReference type="ARBA" id="ARBA00022448"/>
    </source>
</evidence>
<gene>
    <name evidence="7" type="ORF">H9X81_01115</name>
</gene>
<evidence type="ECO:0000259" key="6">
    <source>
        <dbReference type="Pfam" id="PF00496"/>
    </source>
</evidence>
<feature type="signal peptide" evidence="5">
    <location>
        <begin position="1"/>
        <end position="20"/>
    </location>
</feature>
<dbReference type="InterPro" id="IPR030678">
    <property type="entry name" value="Peptide/Ni-bd"/>
</dbReference>
<dbReference type="InterPro" id="IPR039424">
    <property type="entry name" value="SBP_5"/>
</dbReference>
<accession>A0ABS2GKR1</accession>
<sequence>MKKFASLLLAFAMTVGMLTGCGGDSGTSSTGEAPAQEVTVAISSTFATLDPALISTTHMAHVYGNMGSNFYRTDANGVLQYDLGESMEKSEDGLTYTFTIKEGLKWSDGEPLTAEHFVYGIKRAIGYGPDNAYTKKNLVNFIAGAEEAANAAMDVADMTNVGVTALDDTTFQVTLSTPCPYFERIFSGNVTSPMRPDFALEHDSSWSVNGTYPSSGPMALESISPEEEAVLVKNENYWDAENVTLEKATFVVMTDSTAQVNAFRTGDIDIAMSVPSEVATNAEYESNIVMPEKYVSNYFVLINSGPKAQVEALKDENVRKALALAIDKDTMLNILGGKANVRLDGYIPYGFEGVDGNDFRDEKSYGEFNLEEAKSLMEAAGYNENNHLKFEYLYSNSQFHADVAQILQQMWSQIYVDVELKSIEMGVFYDYIDNGDFTTCRYANNDSTDPLSYFQLFTTDSQIDGCQAITDPVLDQMVEEAYQIIDHDEYIAKLHEIEDYFVEEKQYVIPLLTQNSVVLVQDGIEGLWLTVGGSPIVYNISVK</sequence>
<dbReference type="PANTHER" id="PTHR30290:SF10">
    <property type="entry name" value="PERIPLASMIC OLIGOPEPTIDE-BINDING PROTEIN-RELATED"/>
    <property type="match status" value="1"/>
</dbReference>
<keyword evidence="8" id="KW-1185">Reference proteome</keyword>
<dbReference type="PROSITE" id="PS51257">
    <property type="entry name" value="PROKAR_LIPOPROTEIN"/>
    <property type="match status" value="1"/>
</dbReference>
<dbReference type="Gene3D" id="3.10.105.10">
    <property type="entry name" value="Dipeptide-binding Protein, Domain 3"/>
    <property type="match status" value="1"/>
</dbReference>
<dbReference type="InterPro" id="IPR023765">
    <property type="entry name" value="SBP_5_CS"/>
</dbReference>